<dbReference type="PANTHER" id="PTHR35335:SF1">
    <property type="entry name" value="UPF0716 PROTEIN FXSA"/>
    <property type="match status" value="1"/>
</dbReference>
<dbReference type="AlphaFoldDB" id="A0AAF0AIH1"/>
<feature type="compositionally biased region" description="Basic and acidic residues" evidence="1">
    <location>
        <begin position="136"/>
        <end position="145"/>
    </location>
</feature>
<evidence type="ECO:0000313" key="4">
    <source>
        <dbReference type="Proteomes" id="UP001212189"/>
    </source>
</evidence>
<dbReference type="Proteomes" id="UP001212189">
    <property type="component" value="Chromosome"/>
</dbReference>
<dbReference type="InterPro" id="IPR007313">
    <property type="entry name" value="FxsA"/>
</dbReference>
<gene>
    <name evidence="3" type="primary">fxsA</name>
    <name evidence="3" type="ORF">O6P33_11725</name>
</gene>
<protein>
    <submittedName>
        <fullName evidence="3">Membrane protein FxsA</fullName>
    </submittedName>
</protein>
<dbReference type="NCBIfam" id="NF008528">
    <property type="entry name" value="PRK11463.1-2"/>
    <property type="match status" value="1"/>
</dbReference>
<dbReference type="KEGG" id="dce:O6P33_11725"/>
<reference evidence="3 4" key="1">
    <citation type="submission" date="2022-12" db="EMBL/GenBank/DDBJ databases">
        <title>Coexistence and Characterization of a Novel Tigecycline Resistance gene tet(X) variant and blaNDM-1 in a Pseudomonas caeni Isolate of Chicken Origin.</title>
        <authorList>
            <person name="Lu X."/>
            <person name="Zhang L."/>
            <person name="Li R."/>
            <person name="Wang Z."/>
        </authorList>
    </citation>
    <scope>NUCLEOTIDE SEQUENCE [LARGE SCALE GENOMIC DNA]</scope>
    <source>
        <strain evidence="3 4">CE14</strain>
    </source>
</reference>
<dbReference type="PANTHER" id="PTHR35335">
    <property type="entry name" value="UPF0716 PROTEIN FXSA"/>
    <property type="match status" value="1"/>
</dbReference>
<dbReference type="RefSeq" id="WP_269817957.1">
    <property type="nucleotide sequence ID" value="NZ_CP114976.1"/>
</dbReference>
<sequence length="161" mass="17764">MRIFFLLFLVFPLLELFVLIRVGASIGASATLLLVLASGVLGVFCIRIAGFTTALKVRQRMAAGEVPNTEMLNGFLLVIAGGLLILPGFISDAIGLLLMLPITRSIMIKRIALHMTQSAAQARQYQSQQYYGQSRTHSEQGERSQPRQAQIIEGEFEREDP</sequence>
<dbReference type="GO" id="GO:0016020">
    <property type="term" value="C:membrane"/>
    <property type="evidence" value="ECO:0007669"/>
    <property type="project" value="InterPro"/>
</dbReference>
<feature type="transmembrane region" description="Helical" evidence="2">
    <location>
        <begin position="6"/>
        <end position="24"/>
    </location>
</feature>
<name>A0AAF0AIH1_9GAMM</name>
<dbReference type="Pfam" id="PF04186">
    <property type="entry name" value="FxsA"/>
    <property type="match status" value="1"/>
</dbReference>
<dbReference type="EMBL" id="CP114976">
    <property type="protein sequence ID" value="WBE25014.1"/>
    <property type="molecule type" value="Genomic_DNA"/>
</dbReference>
<feature type="region of interest" description="Disordered" evidence="1">
    <location>
        <begin position="128"/>
        <end position="161"/>
    </location>
</feature>
<keyword evidence="2" id="KW-0812">Transmembrane</keyword>
<organism evidence="3 4">
    <name type="scientific">Denitrificimonas caeni</name>
    <dbReference type="NCBI Taxonomy" id="521720"/>
    <lineage>
        <taxon>Bacteria</taxon>
        <taxon>Pseudomonadati</taxon>
        <taxon>Pseudomonadota</taxon>
        <taxon>Gammaproteobacteria</taxon>
        <taxon>Pseudomonadales</taxon>
        <taxon>Pseudomonadaceae</taxon>
        <taxon>Denitrificimonas</taxon>
    </lineage>
</organism>
<evidence type="ECO:0000256" key="1">
    <source>
        <dbReference type="SAM" id="MobiDB-lite"/>
    </source>
</evidence>
<evidence type="ECO:0000313" key="3">
    <source>
        <dbReference type="EMBL" id="WBE25014.1"/>
    </source>
</evidence>
<keyword evidence="2" id="KW-1133">Transmembrane helix</keyword>
<feature type="transmembrane region" description="Helical" evidence="2">
    <location>
        <begin position="75"/>
        <end position="100"/>
    </location>
</feature>
<feature type="transmembrane region" description="Helical" evidence="2">
    <location>
        <begin position="31"/>
        <end position="55"/>
    </location>
</feature>
<keyword evidence="4" id="KW-1185">Reference proteome</keyword>
<keyword evidence="2" id="KW-0472">Membrane</keyword>
<accession>A0AAF0AIH1</accession>
<proteinExistence type="predicted"/>
<evidence type="ECO:0000256" key="2">
    <source>
        <dbReference type="SAM" id="Phobius"/>
    </source>
</evidence>